<proteinExistence type="predicted"/>
<sequence>MDAGQAQFGYFLDPRARPDGRTVLDVGDAEVAPAAVAEALVVLYRAEPDLDQVTIAVCGRPIGACTRAWFARRSGEPLHRLGEADRAGQPGVSTQFELLRFACTECDRRAVRLTYDDRDLPGCPEHGAMELRA</sequence>
<gene>
    <name evidence="1" type="ORF">SK571_11265</name>
</gene>
<dbReference type="Proteomes" id="UP001271792">
    <property type="component" value="Unassembled WGS sequence"/>
</dbReference>
<keyword evidence="2" id="KW-1185">Reference proteome</keyword>
<name>A0ABU4TNW2_9PSEU</name>
<dbReference type="EMBL" id="JAXAVV010000004">
    <property type="protein sequence ID" value="MDX8049961.1"/>
    <property type="molecule type" value="Genomic_DNA"/>
</dbReference>
<comment type="caution">
    <text evidence="1">The sequence shown here is derived from an EMBL/GenBank/DDBJ whole genome shotgun (WGS) entry which is preliminary data.</text>
</comment>
<evidence type="ECO:0000313" key="2">
    <source>
        <dbReference type="Proteomes" id="UP001271792"/>
    </source>
</evidence>
<dbReference type="RefSeq" id="WP_319983976.1">
    <property type="nucleotide sequence ID" value="NZ_JAXAVV010000004.1"/>
</dbReference>
<protein>
    <submittedName>
        <fullName evidence="1">Uncharacterized protein</fullName>
    </submittedName>
</protein>
<accession>A0ABU4TNW2</accession>
<reference evidence="1 2" key="1">
    <citation type="submission" date="2023-11" db="EMBL/GenBank/DDBJ databases">
        <title>Lentzea sokolovensis, sp. nov., Lentzea kristufkii, sp. nov., and Lentzea miocenensis, sp. nov., rare actinobacteria from Sokolov Coal Basin, Miocene lacustrine sediment, Czech Republic.</title>
        <authorList>
            <person name="Lara A."/>
            <person name="Kotroba L."/>
            <person name="Nouioui I."/>
            <person name="Neumann-Schaal M."/>
            <person name="Mast Y."/>
            <person name="Chronakova A."/>
        </authorList>
    </citation>
    <scope>NUCLEOTIDE SEQUENCE [LARGE SCALE GENOMIC DNA]</scope>
    <source>
        <strain evidence="1 2">BCCO 10_0798</strain>
    </source>
</reference>
<evidence type="ECO:0000313" key="1">
    <source>
        <dbReference type="EMBL" id="MDX8049961.1"/>
    </source>
</evidence>
<organism evidence="1 2">
    <name type="scientific">Lentzea kristufekii</name>
    <dbReference type="NCBI Taxonomy" id="3095430"/>
    <lineage>
        <taxon>Bacteria</taxon>
        <taxon>Bacillati</taxon>
        <taxon>Actinomycetota</taxon>
        <taxon>Actinomycetes</taxon>
        <taxon>Pseudonocardiales</taxon>
        <taxon>Pseudonocardiaceae</taxon>
        <taxon>Lentzea</taxon>
    </lineage>
</organism>
<reference evidence="1 2" key="2">
    <citation type="submission" date="2023-11" db="EMBL/GenBank/DDBJ databases">
        <authorList>
            <person name="Lara A.C."/>
            <person name="Chronakova A."/>
        </authorList>
    </citation>
    <scope>NUCLEOTIDE SEQUENCE [LARGE SCALE GENOMIC DNA]</scope>
    <source>
        <strain evidence="1 2">BCCO 10_0798</strain>
    </source>
</reference>